<protein>
    <submittedName>
        <fullName evidence="1">Uncharacterized protein</fullName>
    </submittedName>
</protein>
<proteinExistence type="predicted"/>
<organism evidence="1 2">
    <name type="scientific">Actinokineospora spheciospongiae</name>
    <dbReference type="NCBI Taxonomy" id="909613"/>
    <lineage>
        <taxon>Bacteria</taxon>
        <taxon>Bacillati</taxon>
        <taxon>Actinomycetota</taxon>
        <taxon>Actinomycetes</taxon>
        <taxon>Pseudonocardiales</taxon>
        <taxon>Pseudonocardiaceae</taxon>
        <taxon>Actinokineospora</taxon>
    </lineage>
</organism>
<reference evidence="1 2" key="1">
    <citation type="journal article" date="2014" name="Genome Announc.">
        <title>Draft Genome Sequence of the Antitrypanosomally Active Sponge-Associated Bacterium Actinokineospora sp. Strain EG49.</title>
        <authorList>
            <person name="Harjes J."/>
            <person name="Ryu T."/>
            <person name="Abdelmohsen U.R."/>
            <person name="Moitinho-Silva L."/>
            <person name="Horn H."/>
            <person name="Ravasi T."/>
            <person name="Hentschel U."/>
        </authorList>
    </citation>
    <scope>NUCLEOTIDE SEQUENCE [LARGE SCALE GENOMIC DNA]</scope>
    <source>
        <strain evidence="1 2">EG49</strain>
    </source>
</reference>
<sequence>MTATTPPAARNGARPIDIHSGPVVLEVVVPVHDVDVDLSTDLAAVGALTAPATRAA</sequence>
<dbReference type="STRING" id="909613.UO65_0653"/>
<comment type="caution">
    <text evidence="1">The sequence shown here is derived from an EMBL/GenBank/DDBJ whole genome shotgun (WGS) entry which is preliminary data.</text>
</comment>
<gene>
    <name evidence="1" type="ORF">UO65_0653</name>
</gene>
<dbReference type="Proteomes" id="UP000019277">
    <property type="component" value="Unassembled WGS sequence"/>
</dbReference>
<accession>W7J4Q7</accession>
<dbReference type="AlphaFoldDB" id="W7J4Q7"/>
<name>W7J4Q7_9PSEU</name>
<dbReference type="RefSeq" id="WP_161784418.1">
    <property type="nucleotide sequence ID" value="NZ_AYXG01000026.1"/>
</dbReference>
<evidence type="ECO:0000313" key="2">
    <source>
        <dbReference type="Proteomes" id="UP000019277"/>
    </source>
</evidence>
<evidence type="ECO:0000313" key="1">
    <source>
        <dbReference type="EMBL" id="EWC64032.1"/>
    </source>
</evidence>
<keyword evidence="2" id="KW-1185">Reference proteome</keyword>
<dbReference type="EMBL" id="AYXG01000026">
    <property type="protein sequence ID" value="EWC64032.1"/>
    <property type="molecule type" value="Genomic_DNA"/>
</dbReference>